<gene>
    <name evidence="3" type="ORF">METZ01_LOCUS91151</name>
</gene>
<evidence type="ECO:0000256" key="1">
    <source>
        <dbReference type="SAM" id="Phobius"/>
    </source>
</evidence>
<organism evidence="3">
    <name type="scientific">marine metagenome</name>
    <dbReference type="NCBI Taxonomy" id="408172"/>
    <lineage>
        <taxon>unclassified sequences</taxon>
        <taxon>metagenomes</taxon>
        <taxon>ecological metagenomes</taxon>
    </lineage>
</organism>
<keyword evidence="1" id="KW-0812">Transmembrane</keyword>
<dbReference type="InterPro" id="IPR050570">
    <property type="entry name" value="Cell_wall_metabolism_enzyme"/>
</dbReference>
<dbReference type="Gene3D" id="2.70.70.10">
    <property type="entry name" value="Glucose Permease (Domain IIA)"/>
    <property type="match status" value="1"/>
</dbReference>
<dbReference type="PANTHER" id="PTHR21666">
    <property type="entry name" value="PEPTIDASE-RELATED"/>
    <property type="match status" value="1"/>
</dbReference>
<dbReference type="SUPFAM" id="SSF51261">
    <property type="entry name" value="Duplicated hybrid motif"/>
    <property type="match status" value="1"/>
</dbReference>
<protein>
    <recommendedName>
        <fullName evidence="2">M23ase beta-sheet core domain-containing protein</fullName>
    </recommendedName>
</protein>
<dbReference type="PANTHER" id="PTHR21666:SF270">
    <property type="entry name" value="MUREIN HYDROLASE ACTIVATOR ENVC"/>
    <property type="match status" value="1"/>
</dbReference>
<evidence type="ECO:0000259" key="2">
    <source>
        <dbReference type="Pfam" id="PF01551"/>
    </source>
</evidence>
<evidence type="ECO:0000313" key="3">
    <source>
        <dbReference type="EMBL" id="SVA38297.1"/>
    </source>
</evidence>
<feature type="transmembrane region" description="Helical" evidence="1">
    <location>
        <begin position="22"/>
        <end position="42"/>
    </location>
</feature>
<dbReference type="InterPro" id="IPR011055">
    <property type="entry name" value="Dup_hybrid_motif"/>
</dbReference>
<dbReference type="AlphaFoldDB" id="A0A381VF62"/>
<reference evidence="3" key="1">
    <citation type="submission" date="2018-05" db="EMBL/GenBank/DDBJ databases">
        <authorList>
            <person name="Lanie J.A."/>
            <person name="Ng W.-L."/>
            <person name="Kazmierczak K.M."/>
            <person name="Andrzejewski T.M."/>
            <person name="Davidsen T.M."/>
            <person name="Wayne K.J."/>
            <person name="Tettelin H."/>
            <person name="Glass J.I."/>
            <person name="Rusch D."/>
            <person name="Podicherti R."/>
            <person name="Tsui H.-C.T."/>
            <person name="Winkler M.E."/>
        </authorList>
    </citation>
    <scope>NUCLEOTIDE SEQUENCE</scope>
</reference>
<keyword evidence="1" id="KW-1133">Transmembrane helix</keyword>
<dbReference type="GO" id="GO:0004222">
    <property type="term" value="F:metalloendopeptidase activity"/>
    <property type="evidence" value="ECO:0007669"/>
    <property type="project" value="TreeGrafter"/>
</dbReference>
<dbReference type="InterPro" id="IPR016047">
    <property type="entry name" value="M23ase_b-sheet_dom"/>
</dbReference>
<dbReference type="Pfam" id="PF01551">
    <property type="entry name" value="Peptidase_M23"/>
    <property type="match status" value="1"/>
</dbReference>
<dbReference type="CDD" id="cd12797">
    <property type="entry name" value="M23_peptidase"/>
    <property type="match status" value="1"/>
</dbReference>
<feature type="domain" description="M23ase beta-sheet core" evidence="2">
    <location>
        <begin position="143"/>
        <end position="237"/>
    </location>
</feature>
<name>A0A381VF62_9ZZZZ</name>
<proteinExistence type="predicted"/>
<sequence length="254" mass="28496">MIIPDDESGTKTFHISRTITKVIIGAGAGLVIMIGLFMYVYIPKLADYDELKMRHDQFTSERLRVLELTRDLERLKQMDDMVRHSLGDKLDIHDRPVISDTVTGAIENIENRISYIDNVPSVAPIQGYISQRSGKSGLFVTRAHNGIDIVAKKGEEILAAASGVVVFSGWTYEHGNSLIIYHGDDYFTHYGHNQQNYKNQMEIVDRGEVIGSVGTTGISSGPHLHFEIWKGFEAMDPLNYFPEFQETDLTSTDG</sequence>
<keyword evidence="1" id="KW-0472">Membrane</keyword>
<accession>A0A381VF62</accession>
<dbReference type="EMBL" id="UINC01008514">
    <property type="protein sequence ID" value="SVA38297.1"/>
    <property type="molecule type" value="Genomic_DNA"/>
</dbReference>